<reference evidence="2" key="1">
    <citation type="submission" date="2018-05" db="EMBL/GenBank/DDBJ databases">
        <authorList>
            <person name="Lanie J.A."/>
            <person name="Ng W.-L."/>
            <person name="Kazmierczak K.M."/>
            <person name="Andrzejewski T.M."/>
            <person name="Davidsen T.M."/>
            <person name="Wayne K.J."/>
            <person name="Tettelin H."/>
            <person name="Glass J.I."/>
            <person name="Rusch D."/>
            <person name="Podicherti R."/>
            <person name="Tsui H.-C.T."/>
            <person name="Winkler M.E."/>
        </authorList>
    </citation>
    <scope>NUCLEOTIDE SEQUENCE</scope>
</reference>
<dbReference type="Pfam" id="PF00378">
    <property type="entry name" value="ECH_1"/>
    <property type="match status" value="1"/>
</dbReference>
<dbReference type="CDD" id="cd06558">
    <property type="entry name" value="crotonase-like"/>
    <property type="match status" value="1"/>
</dbReference>
<dbReference type="EMBL" id="UINC01001405">
    <property type="protein sequence ID" value="SUZ79889.1"/>
    <property type="molecule type" value="Genomic_DNA"/>
</dbReference>
<dbReference type="GO" id="GO:0006635">
    <property type="term" value="P:fatty acid beta-oxidation"/>
    <property type="evidence" value="ECO:0007669"/>
    <property type="project" value="TreeGrafter"/>
</dbReference>
<keyword evidence="1" id="KW-0456">Lyase</keyword>
<sequence length="191" mass="21173">MDQRDTPEDARRYSEAISRGMNAVRECRHPTLGLIEGLCVGGGMEVAACCDVRICGQSSRFGAPINRLGLTMSHDELEPLIALLGPGPVLEILLTGDLIGASRAREIGLVNRIVEDTEVRSMGWDLANRIADGAPLVNRWHKRFILRLMGRNSEPLTRAERDEALEAFQTDDYKEGRSAFLEKRPPKFSGQ</sequence>
<protein>
    <recommendedName>
        <fullName evidence="3">Enoyl-CoA hydratase</fullName>
    </recommendedName>
</protein>
<dbReference type="PANTHER" id="PTHR11941">
    <property type="entry name" value="ENOYL-COA HYDRATASE-RELATED"/>
    <property type="match status" value="1"/>
</dbReference>
<name>A0A381QN31_9ZZZZ</name>
<evidence type="ECO:0000313" key="2">
    <source>
        <dbReference type="EMBL" id="SUZ79889.1"/>
    </source>
</evidence>
<dbReference type="PANTHER" id="PTHR11941:SF54">
    <property type="entry name" value="ENOYL-COA HYDRATASE, MITOCHONDRIAL"/>
    <property type="match status" value="1"/>
</dbReference>
<dbReference type="InterPro" id="IPR014748">
    <property type="entry name" value="Enoyl-CoA_hydra_C"/>
</dbReference>
<dbReference type="Gene3D" id="3.90.226.10">
    <property type="entry name" value="2-enoyl-CoA Hydratase, Chain A, domain 1"/>
    <property type="match status" value="1"/>
</dbReference>
<organism evidence="2">
    <name type="scientific">marine metagenome</name>
    <dbReference type="NCBI Taxonomy" id="408172"/>
    <lineage>
        <taxon>unclassified sequences</taxon>
        <taxon>metagenomes</taxon>
        <taxon>ecological metagenomes</taxon>
    </lineage>
</organism>
<gene>
    <name evidence="2" type="ORF">METZ01_LOCUS32743</name>
</gene>
<dbReference type="InterPro" id="IPR029045">
    <property type="entry name" value="ClpP/crotonase-like_dom_sf"/>
</dbReference>
<dbReference type="Gene3D" id="1.10.12.10">
    <property type="entry name" value="Lyase 2-enoyl-coa Hydratase, Chain A, domain 2"/>
    <property type="match status" value="1"/>
</dbReference>
<proteinExistence type="predicted"/>
<dbReference type="SUPFAM" id="SSF52096">
    <property type="entry name" value="ClpP/crotonase"/>
    <property type="match status" value="1"/>
</dbReference>
<evidence type="ECO:0000256" key="1">
    <source>
        <dbReference type="ARBA" id="ARBA00023239"/>
    </source>
</evidence>
<dbReference type="GO" id="GO:0016829">
    <property type="term" value="F:lyase activity"/>
    <property type="evidence" value="ECO:0007669"/>
    <property type="project" value="UniProtKB-KW"/>
</dbReference>
<dbReference type="InterPro" id="IPR001753">
    <property type="entry name" value="Enoyl-CoA_hydra/iso"/>
</dbReference>
<dbReference type="AlphaFoldDB" id="A0A381QN31"/>
<evidence type="ECO:0008006" key="3">
    <source>
        <dbReference type="Google" id="ProtNLM"/>
    </source>
</evidence>
<accession>A0A381QN31</accession>